<name>A0A8J5S3J0_ZIZPA</name>
<reference evidence="1" key="1">
    <citation type="journal article" date="2021" name="bioRxiv">
        <title>Whole Genome Assembly and Annotation of Northern Wild Rice, Zizania palustris L., Supports a Whole Genome Duplication in the Zizania Genus.</title>
        <authorList>
            <person name="Haas M."/>
            <person name="Kono T."/>
            <person name="Macchietto M."/>
            <person name="Millas R."/>
            <person name="McGilp L."/>
            <person name="Shao M."/>
            <person name="Duquette J."/>
            <person name="Hirsch C.N."/>
            <person name="Kimball J."/>
        </authorList>
    </citation>
    <scope>NUCLEOTIDE SEQUENCE</scope>
    <source>
        <tissue evidence="1">Fresh leaf tissue</tissue>
    </source>
</reference>
<dbReference type="AlphaFoldDB" id="A0A8J5S3J0"/>
<comment type="caution">
    <text evidence="1">The sequence shown here is derived from an EMBL/GenBank/DDBJ whole genome shotgun (WGS) entry which is preliminary data.</text>
</comment>
<sequence length="91" mass="10245">MHAVCSSQSIAYPAPRLLPNHSQCSQPLHTSRPVLLPHYIFTSTPAASLISARILHRVQHHQAAREIWSTLIVFHEGTTQIKAKHQSTYNQ</sequence>
<accession>A0A8J5S3J0</accession>
<protein>
    <submittedName>
        <fullName evidence="1">Uncharacterized protein</fullName>
    </submittedName>
</protein>
<proteinExistence type="predicted"/>
<dbReference type="Proteomes" id="UP000729402">
    <property type="component" value="Unassembled WGS sequence"/>
</dbReference>
<keyword evidence="2" id="KW-1185">Reference proteome</keyword>
<evidence type="ECO:0000313" key="1">
    <source>
        <dbReference type="EMBL" id="KAG8060222.1"/>
    </source>
</evidence>
<evidence type="ECO:0000313" key="2">
    <source>
        <dbReference type="Proteomes" id="UP000729402"/>
    </source>
</evidence>
<dbReference type="EMBL" id="JAAALK010000287">
    <property type="protein sequence ID" value="KAG8060222.1"/>
    <property type="molecule type" value="Genomic_DNA"/>
</dbReference>
<organism evidence="1 2">
    <name type="scientific">Zizania palustris</name>
    <name type="common">Northern wild rice</name>
    <dbReference type="NCBI Taxonomy" id="103762"/>
    <lineage>
        <taxon>Eukaryota</taxon>
        <taxon>Viridiplantae</taxon>
        <taxon>Streptophyta</taxon>
        <taxon>Embryophyta</taxon>
        <taxon>Tracheophyta</taxon>
        <taxon>Spermatophyta</taxon>
        <taxon>Magnoliopsida</taxon>
        <taxon>Liliopsida</taxon>
        <taxon>Poales</taxon>
        <taxon>Poaceae</taxon>
        <taxon>BOP clade</taxon>
        <taxon>Oryzoideae</taxon>
        <taxon>Oryzeae</taxon>
        <taxon>Zizaniinae</taxon>
        <taxon>Zizania</taxon>
    </lineage>
</organism>
<reference evidence="1" key="2">
    <citation type="submission" date="2021-02" db="EMBL/GenBank/DDBJ databases">
        <authorList>
            <person name="Kimball J.A."/>
            <person name="Haas M.W."/>
            <person name="Macchietto M."/>
            <person name="Kono T."/>
            <person name="Duquette J."/>
            <person name="Shao M."/>
        </authorList>
    </citation>
    <scope>NUCLEOTIDE SEQUENCE</scope>
    <source>
        <tissue evidence="1">Fresh leaf tissue</tissue>
    </source>
</reference>
<gene>
    <name evidence="1" type="ORF">GUJ93_ZPchr0002g25224</name>
</gene>